<proteinExistence type="predicted"/>
<accession>A0A2U3EC89</accession>
<dbReference type="EMBL" id="LCWV01000006">
    <property type="protein sequence ID" value="PWI72144.1"/>
    <property type="molecule type" value="Genomic_DNA"/>
</dbReference>
<dbReference type="AlphaFoldDB" id="A0A2U3EC89"/>
<feature type="compositionally biased region" description="Basic and acidic residues" evidence="1">
    <location>
        <begin position="78"/>
        <end position="97"/>
    </location>
</feature>
<protein>
    <submittedName>
        <fullName evidence="2">Uncharacterized protein</fullName>
    </submittedName>
</protein>
<feature type="region of interest" description="Disordered" evidence="1">
    <location>
        <begin position="1"/>
        <end position="97"/>
    </location>
</feature>
<evidence type="ECO:0000256" key="1">
    <source>
        <dbReference type="SAM" id="MobiDB-lite"/>
    </source>
</evidence>
<reference evidence="2 3" key="1">
    <citation type="journal article" date="2016" name="Front. Microbiol.">
        <title>Genome and transcriptome sequences reveal the specific parasitism of the nematophagous Purpureocillium lilacinum 36-1.</title>
        <authorList>
            <person name="Xie J."/>
            <person name="Li S."/>
            <person name="Mo C."/>
            <person name="Xiao X."/>
            <person name="Peng D."/>
            <person name="Wang G."/>
            <person name="Xiao Y."/>
        </authorList>
    </citation>
    <scope>NUCLEOTIDE SEQUENCE [LARGE SCALE GENOMIC DNA]</scope>
    <source>
        <strain evidence="2 3">36-1</strain>
    </source>
</reference>
<comment type="caution">
    <text evidence="2">The sequence shown here is derived from an EMBL/GenBank/DDBJ whole genome shotgun (WGS) entry which is preliminary data.</text>
</comment>
<organism evidence="2 3">
    <name type="scientific">Purpureocillium lilacinum</name>
    <name type="common">Paecilomyces lilacinus</name>
    <dbReference type="NCBI Taxonomy" id="33203"/>
    <lineage>
        <taxon>Eukaryota</taxon>
        <taxon>Fungi</taxon>
        <taxon>Dikarya</taxon>
        <taxon>Ascomycota</taxon>
        <taxon>Pezizomycotina</taxon>
        <taxon>Sordariomycetes</taxon>
        <taxon>Hypocreomycetidae</taxon>
        <taxon>Hypocreales</taxon>
        <taxon>Ophiocordycipitaceae</taxon>
        <taxon>Purpureocillium</taxon>
    </lineage>
</organism>
<evidence type="ECO:0000313" key="3">
    <source>
        <dbReference type="Proteomes" id="UP000245956"/>
    </source>
</evidence>
<evidence type="ECO:0000313" key="2">
    <source>
        <dbReference type="EMBL" id="PWI72144.1"/>
    </source>
</evidence>
<dbReference type="Proteomes" id="UP000245956">
    <property type="component" value="Unassembled WGS sequence"/>
</dbReference>
<feature type="compositionally biased region" description="Basic and acidic residues" evidence="1">
    <location>
        <begin position="39"/>
        <end position="55"/>
    </location>
</feature>
<name>A0A2U3EC89_PURLI</name>
<sequence length="97" mass="10561">MSWLLLAEATASPAIETRPSDGQLRDPQRVCRRRVVRTRVSDHKRRSEVEARDGTRSSIGRRGAQSCEQTGHDGTAGGERDGDARRTGGETIDASKG</sequence>
<gene>
    <name evidence="2" type="ORF">PCL_10767</name>
</gene>